<sequence length="52" mass="6189">MKEHEMIQIIKGRGFIVLHHSYDNGITVCDELFLLTFDNVEKAYKFLILYIE</sequence>
<protein>
    <submittedName>
        <fullName evidence="1">Uncharacterized protein</fullName>
    </submittedName>
</protein>
<proteinExistence type="predicted"/>
<reference evidence="1" key="1">
    <citation type="journal article" date="2021" name="Proc. Natl. Acad. Sci. U.S.A.">
        <title>A Catalog of Tens of Thousands of Viruses from Human Metagenomes Reveals Hidden Associations with Chronic Diseases.</title>
        <authorList>
            <person name="Tisza M.J."/>
            <person name="Buck C.B."/>
        </authorList>
    </citation>
    <scope>NUCLEOTIDE SEQUENCE</scope>
    <source>
        <strain evidence="1">CtPuP5</strain>
    </source>
</reference>
<organism evidence="1">
    <name type="scientific">Myoviridae sp. ctPuP5</name>
    <dbReference type="NCBI Taxonomy" id="2823543"/>
    <lineage>
        <taxon>Viruses</taxon>
        <taxon>Duplodnaviria</taxon>
        <taxon>Heunggongvirae</taxon>
        <taxon>Uroviricota</taxon>
        <taxon>Caudoviricetes</taxon>
    </lineage>
</organism>
<evidence type="ECO:0000313" key="1">
    <source>
        <dbReference type="EMBL" id="DAD66664.1"/>
    </source>
</evidence>
<accession>A0A8S5L9S2</accession>
<name>A0A8S5L9S2_9CAUD</name>
<dbReference type="EMBL" id="BK014662">
    <property type="protein sequence ID" value="DAD66664.1"/>
    <property type="molecule type" value="Genomic_DNA"/>
</dbReference>